<sequence length="352" mass="40605">MNQTQPIFNLEKEIGSWQQTMLLSALTPDDVEEITQHLRDEISGLQANGLSDKEAWFVARHRMGEPLSIDQEFKKVNPDFAANRSLLMLFWGGTIFMMLQNLYFVYPAFLRFISRRLTGDFKPRPYISLYQISVILNVLNILVLCLAVICLTRATVIATWFNNLLIKYSAFLSVLVIILGAFTAFFNFHTITNLTRKYYVDLTGDMFTFTTCGFVFYGILLFCTAWFTIRYRKSDFRNLKSFSLNITWPVSFGLGVMITVIAGFINLLNSDSFKYLAILIIGIPTGWMVANSKRHFLNLFMLQLSHLFFITYIEFTTSHNEYRLLYEHMAVLIAIIIGSFICKINKARLQAS</sequence>
<feature type="transmembrane region" description="Helical" evidence="1">
    <location>
        <begin position="206"/>
        <end position="227"/>
    </location>
</feature>
<feature type="transmembrane region" description="Helical" evidence="1">
    <location>
        <begin position="248"/>
        <end position="267"/>
    </location>
</feature>
<reference evidence="2 3" key="1">
    <citation type="submission" date="2020-05" db="EMBL/GenBank/DDBJ databases">
        <title>Mucilaginibacter mali sp. nov.</title>
        <authorList>
            <person name="Kim H.S."/>
            <person name="Lee K.C."/>
            <person name="Suh M.K."/>
            <person name="Kim J.-S."/>
            <person name="Han K.-I."/>
            <person name="Eom M.K."/>
            <person name="Shin Y.K."/>
            <person name="Lee J.-S."/>
        </authorList>
    </citation>
    <scope>NUCLEOTIDE SEQUENCE [LARGE SCALE GENOMIC DNA]</scope>
    <source>
        <strain evidence="2 3">G2-14</strain>
    </source>
</reference>
<feature type="transmembrane region" description="Helical" evidence="1">
    <location>
        <begin position="164"/>
        <end position="186"/>
    </location>
</feature>
<dbReference type="KEGG" id="mmab:HQ865_10405"/>
<feature type="transmembrane region" description="Helical" evidence="1">
    <location>
        <begin position="273"/>
        <end position="289"/>
    </location>
</feature>
<keyword evidence="3" id="KW-1185">Reference proteome</keyword>
<evidence type="ECO:0000256" key="1">
    <source>
        <dbReference type="SAM" id="Phobius"/>
    </source>
</evidence>
<dbReference type="AlphaFoldDB" id="A0A7D4TNT1"/>
<dbReference type="RefSeq" id="WP_173414841.1">
    <property type="nucleotide sequence ID" value="NZ_CP054139.1"/>
</dbReference>
<accession>A0A7D4TNT1</accession>
<feature type="transmembrane region" description="Helical" evidence="1">
    <location>
        <begin position="296"/>
        <end position="313"/>
    </location>
</feature>
<feature type="transmembrane region" description="Helical" evidence="1">
    <location>
        <begin position="325"/>
        <end position="342"/>
    </location>
</feature>
<evidence type="ECO:0000313" key="3">
    <source>
        <dbReference type="Proteomes" id="UP000505355"/>
    </source>
</evidence>
<feature type="transmembrane region" description="Helical" evidence="1">
    <location>
        <begin position="86"/>
        <end position="109"/>
    </location>
</feature>
<keyword evidence="1" id="KW-0472">Membrane</keyword>
<evidence type="ECO:0000313" key="2">
    <source>
        <dbReference type="EMBL" id="QKJ30154.1"/>
    </source>
</evidence>
<gene>
    <name evidence="2" type="ORF">HQ865_10405</name>
</gene>
<proteinExistence type="predicted"/>
<dbReference type="Proteomes" id="UP000505355">
    <property type="component" value="Chromosome"/>
</dbReference>
<keyword evidence="1" id="KW-1133">Transmembrane helix</keyword>
<dbReference type="EMBL" id="CP054139">
    <property type="protein sequence ID" value="QKJ30154.1"/>
    <property type="molecule type" value="Genomic_DNA"/>
</dbReference>
<name>A0A7D4TNT1_9SPHI</name>
<organism evidence="2 3">
    <name type="scientific">Mucilaginibacter mali</name>
    <dbReference type="NCBI Taxonomy" id="2740462"/>
    <lineage>
        <taxon>Bacteria</taxon>
        <taxon>Pseudomonadati</taxon>
        <taxon>Bacteroidota</taxon>
        <taxon>Sphingobacteriia</taxon>
        <taxon>Sphingobacteriales</taxon>
        <taxon>Sphingobacteriaceae</taxon>
        <taxon>Mucilaginibacter</taxon>
    </lineage>
</organism>
<protein>
    <submittedName>
        <fullName evidence="2">Uncharacterized protein</fullName>
    </submittedName>
</protein>
<feature type="transmembrane region" description="Helical" evidence="1">
    <location>
        <begin position="129"/>
        <end position="152"/>
    </location>
</feature>
<keyword evidence="1" id="KW-0812">Transmembrane</keyword>